<dbReference type="PANTHER" id="PTHR10634">
    <property type="entry name" value="AN1-TYPE ZINC FINGER PROTEIN"/>
    <property type="match status" value="1"/>
</dbReference>
<dbReference type="PANTHER" id="PTHR10634:SF149">
    <property type="entry name" value="AN1-TYPE DOMAIN-CONTAINING PROTEIN-RELATED"/>
    <property type="match status" value="1"/>
</dbReference>
<feature type="domain" description="A20-type" evidence="4">
    <location>
        <begin position="8"/>
        <end position="42"/>
    </location>
</feature>
<dbReference type="Proteomes" id="UP000694580">
    <property type="component" value="Chromosome 16"/>
</dbReference>
<accession>A0AAY4EAM4</accession>
<sequence>MAQETNQTQVPMLCATGCGFYGNPRTNGMCSVCYKDFLQRQNSSGRASPPVASSGVSSFGESLPTHCSDNHTVEVSSAFIQSATSVGQSSAASSPALLSQAQVARCEPGESAAAKAVPKPDEPQGTYSARVLRVLPRYSMTAADLTLVSYQRLVFFEKSPGHFYIKQWLWDKELEIEELQKIRCSTHTHTHFTFTVFIRRPYPERLTMSSYRDSHPEKFRDKCLAQGHNGSKWGLNLGLLVHRRVCYPLGYYHPTHVQGHSLHSLSIVVWSCYSGAHPMTLCAGWGLTEGTHARSMWTISSCACPCKVRGNSAHTMCTLPTWCEATSMSSVQPCSPAC</sequence>
<dbReference type="FunFam" id="1.20.5.4770:FF:000001">
    <property type="entry name" value="Zinc finger AN1-type containing 6"/>
    <property type="match status" value="1"/>
</dbReference>
<reference evidence="5" key="2">
    <citation type="submission" date="2025-08" db="UniProtKB">
        <authorList>
            <consortium name="Ensembl"/>
        </authorList>
    </citation>
    <scope>IDENTIFICATION</scope>
</reference>
<dbReference type="GO" id="GO:0003677">
    <property type="term" value="F:DNA binding"/>
    <property type="evidence" value="ECO:0007669"/>
    <property type="project" value="InterPro"/>
</dbReference>
<keyword evidence="1" id="KW-0479">Metal-binding</keyword>
<reference evidence="5 6" key="1">
    <citation type="submission" date="2020-06" db="EMBL/GenBank/DDBJ databases">
        <authorList>
            <consortium name="Wellcome Sanger Institute Data Sharing"/>
        </authorList>
    </citation>
    <scope>NUCLEOTIDE SEQUENCE [LARGE SCALE GENOMIC DNA]</scope>
</reference>
<reference evidence="5" key="3">
    <citation type="submission" date="2025-09" db="UniProtKB">
        <authorList>
            <consortium name="Ensembl"/>
        </authorList>
    </citation>
    <scope>IDENTIFICATION</scope>
</reference>
<protein>
    <recommendedName>
        <fullName evidence="4">A20-type domain-containing protein</fullName>
    </recommendedName>
</protein>
<keyword evidence="6" id="KW-1185">Reference proteome</keyword>
<name>A0AAY4EAM4_9TELE</name>
<dbReference type="InterPro" id="IPR050652">
    <property type="entry name" value="AN1_A20_ZnFinger"/>
</dbReference>
<evidence type="ECO:0000256" key="1">
    <source>
        <dbReference type="ARBA" id="ARBA00022723"/>
    </source>
</evidence>
<dbReference type="Pfam" id="PF01754">
    <property type="entry name" value="zf-A20"/>
    <property type="match status" value="1"/>
</dbReference>
<dbReference type="SUPFAM" id="SSF57716">
    <property type="entry name" value="Glucocorticoid receptor-like (DNA-binding domain)"/>
    <property type="match status" value="1"/>
</dbReference>
<dbReference type="Gene3D" id="1.20.5.4770">
    <property type="match status" value="1"/>
</dbReference>
<dbReference type="SMART" id="SM00259">
    <property type="entry name" value="ZnF_A20"/>
    <property type="match status" value="1"/>
</dbReference>
<evidence type="ECO:0000259" key="4">
    <source>
        <dbReference type="PROSITE" id="PS51036"/>
    </source>
</evidence>
<dbReference type="GO" id="GO:0008270">
    <property type="term" value="F:zinc ion binding"/>
    <property type="evidence" value="ECO:0007669"/>
    <property type="project" value="UniProtKB-KW"/>
</dbReference>
<dbReference type="PROSITE" id="PS51036">
    <property type="entry name" value="ZF_A20"/>
    <property type="match status" value="1"/>
</dbReference>
<dbReference type="Ensembl" id="ENSDCDT00010065265.1">
    <property type="protein sequence ID" value="ENSDCDP00010054675.1"/>
    <property type="gene ID" value="ENSDCDG00010031548.1"/>
</dbReference>
<evidence type="ECO:0000256" key="3">
    <source>
        <dbReference type="ARBA" id="ARBA00022833"/>
    </source>
</evidence>
<dbReference type="InterPro" id="IPR002653">
    <property type="entry name" value="Znf_A20"/>
</dbReference>
<organism evidence="5 6">
    <name type="scientific">Denticeps clupeoides</name>
    <name type="common">denticle herring</name>
    <dbReference type="NCBI Taxonomy" id="299321"/>
    <lineage>
        <taxon>Eukaryota</taxon>
        <taxon>Metazoa</taxon>
        <taxon>Chordata</taxon>
        <taxon>Craniata</taxon>
        <taxon>Vertebrata</taxon>
        <taxon>Euteleostomi</taxon>
        <taxon>Actinopterygii</taxon>
        <taxon>Neopterygii</taxon>
        <taxon>Teleostei</taxon>
        <taxon>Clupei</taxon>
        <taxon>Clupeiformes</taxon>
        <taxon>Denticipitoidei</taxon>
        <taxon>Denticipitidae</taxon>
        <taxon>Denticeps</taxon>
    </lineage>
</organism>
<keyword evidence="3" id="KW-0862">Zinc</keyword>
<keyword evidence="2" id="KW-0863">Zinc-finger</keyword>
<evidence type="ECO:0000256" key="2">
    <source>
        <dbReference type="ARBA" id="ARBA00022771"/>
    </source>
</evidence>
<gene>
    <name evidence="5" type="primary">zfand6</name>
</gene>
<evidence type="ECO:0000313" key="5">
    <source>
        <dbReference type="Ensembl" id="ENSDCDP00010054675.1"/>
    </source>
</evidence>
<dbReference type="GeneTree" id="ENSGT00940000160833"/>
<evidence type="ECO:0000313" key="6">
    <source>
        <dbReference type="Proteomes" id="UP000694580"/>
    </source>
</evidence>
<proteinExistence type="predicted"/>
<dbReference type="AlphaFoldDB" id="A0AAY4EAM4"/>